<dbReference type="GO" id="GO:0006520">
    <property type="term" value="P:amino acid metabolic process"/>
    <property type="evidence" value="ECO:0007669"/>
    <property type="project" value="InterPro"/>
</dbReference>
<dbReference type="InterPro" id="IPR016454">
    <property type="entry name" value="Cysteine_dSase"/>
</dbReference>
<keyword evidence="9" id="KW-0411">Iron-sulfur</keyword>
<dbReference type="EC" id="2.8.1.7" evidence="4"/>
<dbReference type="InterPro" id="IPR017772">
    <property type="entry name" value="Cys_deSase_NifS_bac/arc"/>
</dbReference>
<dbReference type="PROSITE" id="PS00595">
    <property type="entry name" value="AA_TRANSFER_CLASS_5"/>
    <property type="match status" value="1"/>
</dbReference>
<comment type="similarity">
    <text evidence="2">Belongs to the class-V pyridoxal-phosphate-dependent aminotransferase family. NifS/IscS subfamily.</text>
</comment>
<comment type="caution">
    <text evidence="11">The sequence shown here is derived from an EMBL/GenBank/DDBJ whole genome shotgun (WGS) entry which is preliminary data.</text>
</comment>
<keyword evidence="5" id="KW-0808">Transferase</keyword>
<evidence type="ECO:0000313" key="11">
    <source>
        <dbReference type="EMBL" id="GAG65690.1"/>
    </source>
</evidence>
<evidence type="ECO:0000256" key="8">
    <source>
        <dbReference type="ARBA" id="ARBA00023004"/>
    </source>
</evidence>
<evidence type="ECO:0000256" key="7">
    <source>
        <dbReference type="ARBA" id="ARBA00022898"/>
    </source>
</evidence>
<reference evidence="11" key="1">
    <citation type="journal article" date="2014" name="Front. Microbiol.">
        <title>High frequency of phylogenetically diverse reductive dehalogenase-homologous genes in deep subseafloor sedimentary metagenomes.</title>
        <authorList>
            <person name="Kawai M."/>
            <person name="Futagami T."/>
            <person name="Toyoda A."/>
            <person name="Takaki Y."/>
            <person name="Nishi S."/>
            <person name="Hori S."/>
            <person name="Arai W."/>
            <person name="Tsubouchi T."/>
            <person name="Morono Y."/>
            <person name="Uchiyama I."/>
            <person name="Ito T."/>
            <person name="Fujiyama A."/>
            <person name="Inagaki F."/>
            <person name="Takami H."/>
        </authorList>
    </citation>
    <scope>NUCLEOTIDE SEQUENCE</scope>
    <source>
        <strain evidence="11">Expedition CK06-06</strain>
    </source>
</reference>
<dbReference type="EMBL" id="BART01000143">
    <property type="protein sequence ID" value="GAG65690.1"/>
    <property type="molecule type" value="Genomic_DNA"/>
</dbReference>
<evidence type="ECO:0000256" key="4">
    <source>
        <dbReference type="ARBA" id="ARBA00012239"/>
    </source>
</evidence>
<accession>X0Z8I5</accession>
<gene>
    <name evidence="11" type="ORF">S01H4_00895</name>
</gene>
<evidence type="ECO:0000256" key="3">
    <source>
        <dbReference type="ARBA" id="ARBA00011738"/>
    </source>
</evidence>
<evidence type="ECO:0000256" key="5">
    <source>
        <dbReference type="ARBA" id="ARBA00022679"/>
    </source>
</evidence>
<keyword evidence="7" id="KW-0663">Pyridoxal phosphate</keyword>
<dbReference type="FunFam" id="3.40.640.10:FF:000084">
    <property type="entry name" value="IscS-like cysteine desulfurase"/>
    <property type="match status" value="1"/>
</dbReference>
<comment type="subunit">
    <text evidence="3">Homodimer.</text>
</comment>
<dbReference type="AlphaFoldDB" id="X0Z8I5"/>
<proteinExistence type="inferred from homology"/>
<dbReference type="PANTHER" id="PTHR11601:SF34">
    <property type="entry name" value="CYSTEINE DESULFURASE"/>
    <property type="match status" value="1"/>
</dbReference>
<evidence type="ECO:0000256" key="6">
    <source>
        <dbReference type="ARBA" id="ARBA00022723"/>
    </source>
</evidence>
<dbReference type="GO" id="GO:0046872">
    <property type="term" value="F:metal ion binding"/>
    <property type="evidence" value="ECO:0007669"/>
    <property type="project" value="UniProtKB-KW"/>
</dbReference>
<dbReference type="Gene3D" id="3.40.640.10">
    <property type="entry name" value="Type I PLP-dependent aspartate aminotransferase-like (Major domain)"/>
    <property type="match status" value="1"/>
</dbReference>
<dbReference type="PIRSF" id="PIRSF005572">
    <property type="entry name" value="NifS"/>
    <property type="match status" value="1"/>
</dbReference>
<dbReference type="Gene3D" id="3.90.1150.10">
    <property type="entry name" value="Aspartate Aminotransferase, domain 1"/>
    <property type="match status" value="1"/>
</dbReference>
<sequence>MDRIYFDHSATTQVLPEVLETMLPCFTKFYGNASEPHTPGNEAFELLLKSRDTIASAINAKPEEIIFTSGGTESDNLAIKGVAEAYKKKGNRIITSSIEHPAVGNTCKYLEKVGYDVTYIPVDKNGVVNPKDVENAINSKTTLISIMHANNVVGSIQPIEEIGEIAKKRGIIFHTDAVQSFGTLEIDVEKLNVDLLSMSSHKLHGPKGVGALYKRKGVKITPLIHGGEHEKRRRAGTENIPGIVGFAKAVEIAISEIDEKAKKLKELREYLVKGVLERIDDVIYLGHPENRLPGHVSFAIKYVEGESIVLGLDNKRVAISSGSACASMKLEPSHVLLAMGIVPEIAQGSIRISMGRSNTKEEVDYFLEVLPPIVKRLREMSPLYPGKEFEI</sequence>
<dbReference type="InterPro" id="IPR020578">
    <property type="entry name" value="Aminotrans_V_PyrdxlP_BS"/>
</dbReference>
<dbReference type="PANTHER" id="PTHR11601">
    <property type="entry name" value="CYSTEINE DESULFURYLASE FAMILY MEMBER"/>
    <property type="match status" value="1"/>
</dbReference>
<dbReference type="GO" id="GO:0031071">
    <property type="term" value="F:cysteine desulfurase activity"/>
    <property type="evidence" value="ECO:0007669"/>
    <property type="project" value="UniProtKB-EC"/>
</dbReference>
<dbReference type="GO" id="GO:0030170">
    <property type="term" value="F:pyridoxal phosphate binding"/>
    <property type="evidence" value="ECO:0007669"/>
    <property type="project" value="InterPro"/>
</dbReference>
<comment type="cofactor">
    <cofactor evidence="1">
        <name>pyridoxal 5'-phosphate</name>
        <dbReference type="ChEBI" id="CHEBI:597326"/>
    </cofactor>
</comment>
<dbReference type="InterPro" id="IPR015422">
    <property type="entry name" value="PyrdxlP-dep_Trfase_small"/>
</dbReference>
<dbReference type="Pfam" id="PF00266">
    <property type="entry name" value="Aminotran_5"/>
    <property type="match status" value="1"/>
</dbReference>
<dbReference type="SUPFAM" id="SSF53383">
    <property type="entry name" value="PLP-dependent transferases"/>
    <property type="match status" value="1"/>
</dbReference>
<evidence type="ECO:0000256" key="2">
    <source>
        <dbReference type="ARBA" id="ARBA00006490"/>
    </source>
</evidence>
<evidence type="ECO:0000256" key="9">
    <source>
        <dbReference type="ARBA" id="ARBA00023014"/>
    </source>
</evidence>
<dbReference type="NCBIfam" id="TIGR03402">
    <property type="entry name" value="FeS_nifS"/>
    <property type="match status" value="1"/>
</dbReference>
<keyword evidence="8" id="KW-0408">Iron</keyword>
<keyword evidence="6" id="KW-0479">Metal-binding</keyword>
<protein>
    <recommendedName>
        <fullName evidence="4">cysteine desulfurase</fullName>
        <ecNumber evidence="4">2.8.1.7</ecNumber>
    </recommendedName>
</protein>
<feature type="domain" description="Aminotransferase class V" evidence="10">
    <location>
        <begin position="4"/>
        <end position="366"/>
    </location>
</feature>
<evidence type="ECO:0000256" key="1">
    <source>
        <dbReference type="ARBA" id="ARBA00001933"/>
    </source>
</evidence>
<dbReference type="InterPro" id="IPR000192">
    <property type="entry name" value="Aminotrans_V_dom"/>
</dbReference>
<dbReference type="GO" id="GO:0051536">
    <property type="term" value="F:iron-sulfur cluster binding"/>
    <property type="evidence" value="ECO:0007669"/>
    <property type="project" value="UniProtKB-KW"/>
</dbReference>
<dbReference type="InterPro" id="IPR015421">
    <property type="entry name" value="PyrdxlP-dep_Trfase_major"/>
</dbReference>
<name>X0Z8I5_9ZZZZ</name>
<dbReference type="NCBIfam" id="NF002806">
    <property type="entry name" value="PRK02948.1"/>
    <property type="match status" value="1"/>
</dbReference>
<organism evidence="11">
    <name type="scientific">marine sediment metagenome</name>
    <dbReference type="NCBI Taxonomy" id="412755"/>
    <lineage>
        <taxon>unclassified sequences</taxon>
        <taxon>metagenomes</taxon>
        <taxon>ecological metagenomes</taxon>
    </lineage>
</organism>
<evidence type="ECO:0000259" key="10">
    <source>
        <dbReference type="Pfam" id="PF00266"/>
    </source>
</evidence>
<dbReference type="InterPro" id="IPR015424">
    <property type="entry name" value="PyrdxlP-dep_Trfase"/>
</dbReference>